<dbReference type="HOGENOM" id="CLU_154159_0_0_1"/>
<protein>
    <submittedName>
        <fullName evidence="1">Uncharacterized protein</fullName>
    </submittedName>
</protein>
<dbReference type="Proteomes" id="UP000008022">
    <property type="component" value="Unassembled WGS sequence"/>
</dbReference>
<dbReference type="EnsemblPlants" id="ORUFI03G30830.2">
    <property type="protein sequence ID" value="ORUFI03G30830.2"/>
    <property type="gene ID" value="ORUFI03G30830"/>
</dbReference>
<organism evidence="1 2">
    <name type="scientific">Oryza rufipogon</name>
    <name type="common">Brownbeard rice</name>
    <name type="synonym">Asian wild rice</name>
    <dbReference type="NCBI Taxonomy" id="4529"/>
    <lineage>
        <taxon>Eukaryota</taxon>
        <taxon>Viridiplantae</taxon>
        <taxon>Streptophyta</taxon>
        <taxon>Embryophyta</taxon>
        <taxon>Tracheophyta</taxon>
        <taxon>Spermatophyta</taxon>
        <taxon>Magnoliopsida</taxon>
        <taxon>Liliopsida</taxon>
        <taxon>Poales</taxon>
        <taxon>Poaceae</taxon>
        <taxon>BOP clade</taxon>
        <taxon>Oryzoideae</taxon>
        <taxon>Oryzeae</taxon>
        <taxon>Oryzinae</taxon>
        <taxon>Oryza</taxon>
    </lineage>
</organism>
<name>A0A0E0NZK1_ORYRU</name>
<evidence type="ECO:0000313" key="1">
    <source>
        <dbReference type="EnsemblPlants" id="ORUFI03G30830.2"/>
    </source>
</evidence>
<dbReference type="AlphaFoldDB" id="A0A0E0NZK1"/>
<reference evidence="2" key="1">
    <citation type="submission" date="2013-06" db="EMBL/GenBank/DDBJ databases">
        <authorList>
            <person name="Zhao Q."/>
        </authorList>
    </citation>
    <scope>NUCLEOTIDE SEQUENCE</scope>
    <source>
        <strain evidence="2">cv. W1943</strain>
    </source>
</reference>
<sequence length="154" mass="17437">MVLHKPFRPSLVSGAPEADVSRTPYNLALLQQLVVPLVLQAPAMDNIYTSRKPLHVPLNISFWVHALYACYAKPNVCECDPHAAKLNHLNKVDEDKVLDIQTILVKYNIFHIDQSEASGRSKRMSIEFQKMVYSIDGIMKSNQPHVLCIVFIIL</sequence>
<accession>A0A0E0NZK1</accession>
<reference evidence="1" key="2">
    <citation type="submission" date="2015-06" db="UniProtKB">
        <authorList>
            <consortium name="EnsemblPlants"/>
        </authorList>
    </citation>
    <scope>IDENTIFICATION</scope>
</reference>
<proteinExistence type="predicted"/>
<evidence type="ECO:0000313" key="2">
    <source>
        <dbReference type="Proteomes" id="UP000008022"/>
    </source>
</evidence>
<dbReference type="Gramene" id="ORUFI03G30830.2">
    <property type="protein sequence ID" value="ORUFI03G30830.2"/>
    <property type="gene ID" value="ORUFI03G30830"/>
</dbReference>
<keyword evidence="2" id="KW-1185">Reference proteome</keyword>